<dbReference type="GO" id="GO:0052689">
    <property type="term" value="F:carboxylic ester hydrolase activity"/>
    <property type="evidence" value="ECO:0007669"/>
    <property type="project" value="TreeGrafter"/>
</dbReference>
<accession>A0A1R1I9E6</accession>
<comment type="caution">
    <text evidence="2">The sequence shown here is derived from an EMBL/GenBank/DDBJ whole genome shotgun (WGS) entry which is preliminary data.</text>
</comment>
<dbReference type="SUPFAM" id="SSF53474">
    <property type="entry name" value="alpha/beta-Hydrolases"/>
    <property type="match status" value="1"/>
</dbReference>
<dbReference type="PANTHER" id="PTHR43265:SF1">
    <property type="entry name" value="ESTERASE ESTD"/>
    <property type="match status" value="1"/>
</dbReference>
<evidence type="ECO:0000259" key="1">
    <source>
        <dbReference type="Pfam" id="PF12146"/>
    </source>
</evidence>
<keyword evidence="3" id="KW-1185">Reference proteome</keyword>
<dbReference type="Proteomes" id="UP000187526">
    <property type="component" value="Unassembled WGS sequence"/>
</dbReference>
<dbReference type="PANTHER" id="PTHR43265">
    <property type="entry name" value="ESTERASE ESTD"/>
    <property type="match status" value="1"/>
</dbReference>
<protein>
    <recommendedName>
        <fullName evidence="1">Serine aminopeptidase S33 domain-containing protein</fullName>
    </recommendedName>
</protein>
<organism evidence="2 3">
    <name type="scientific">Azonexus hydrophilus</name>
    <dbReference type="NCBI Taxonomy" id="418702"/>
    <lineage>
        <taxon>Bacteria</taxon>
        <taxon>Pseudomonadati</taxon>
        <taxon>Pseudomonadota</taxon>
        <taxon>Betaproteobacteria</taxon>
        <taxon>Rhodocyclales</taxon>
        <taxon>Azonexaceae</taxon>
        <taxon>Azonexus</taxon>
    </lineage>
</organism>
<dbReference type="InterPro" id="IPR022742">
    <property type="entry name" value="Hydrolase_4"/>
</dbReference>
<dbReference type="STRING" id="418702.BJN45_05800"/>
<gene>
    <name evidence="2" type="ORF">BJN45_05800</name>
</gene>
<dbReference type="Gene3D" id="3.40.50.1820">
    <property type="entry name" value="alpha/beta hydrolase"/>
    <property type="match status" value="1"/>
</dbReference>
<sequence length="419" mass="45214">MSTGASADDAARQRAIELLDYLDAGRYSEATAMFTPRLVEALPAGRLHVFWASLPALYGQPLRRGRPVDEEFLSGYKVRIGLEFEQAMLVAEITINSQQQIGSFMLLPDDSPAPLVKNARFAETAFDVPLQRGSLPATLTRPNGPGPFPGVVLVHGSGPHDRDESIGPNRPFRDLAHGLAARGIAVLRYEKRSRVRPGDYAGDFSVDDETTDDAVAALQLLAGTPGIGPVFIFGHSQGGMLAPRIARRAGIAAGAILWAAPARPVGSALIEQLGRIAAMDGNTSADEQKTIDQIAQGLARIRQGDNPPRAEAPLQLPATYWRSLDDILAVDEAKQAKIPLLILHGGRDYQVTDTDWQTWRDAFADDPRATLKRYSALNHLGIAGSGRSTPDEYLSSGQVDAGLIEDSASWIMKIVAERK</sequence>
<evidence type="ECO:0000313" key="2">
    <source>
        <dbReference type="EMBL" id="OMG55240.1"/>
    </source>
</evidence>
<dbReference type="InterPro" id="IPR029058">
    <property type="entry name" value="AB_hydrolase_fold"/>
</dbReference>
<name>A0A1R1I9E6_9RHOO</name>
<dbReference type="Pfam" id="PF12146">
    <property type="entry name" value="Hydrolase_4"/>
    <property type="match status" value="1"/>
</dbReference>
<dbReference type="EMBL" id="MTHD01000002">
    <property type="protein sequence ID" value="OMG55240.1"/>
    <property type="molecule type" value="Genomic_DNA"/>
</dbReference>
<dbReference type="InterPro" id="IPR053145">
    <property type="entry name" value="AB_hydrolase_Est10"/>
</dbReference>
<evidence type="ECO:0000313" key="3">
    <source>
        <dbReference type="Proteomes" id="UP000187526"/>
    </source>
</evidence>
<reference evidence="2 3" key="1">
    <citation type="submission" date="2016-10" db="EMBL/GenBank/DDBJ databases">
        <title>Alkaliphiles isolated from bioreactors.</title>
        <authorList>
            <person name="Salah Z."/>
            <person name="Rout S.P."/>
            <person name="Humphreys P.N."/>
        </authorList>
    </citation>
    <scope>NUCLEOTIDE SEQUENCE [LARGE SCALE GENOMIC DNA]</scope>
    <source>
        <strain evidence="2 3">ZS02</strain>
    </source>
</reference>
<dbReference type="AlphaFoldDB" id="A0A1R1I9E6"/>
<feature type="domain" description="Serine aminopeptidase S33" evidence="1">
    <location>
        <begin position="171"/>
        <end position="379"/>
    </location>
</feature>
<proteinExistence type="predicted"/>